<dbReference type="AlphaFoldDB" id="A0A7K0K509"/>
<evidence type="ECO:0000259" key="7">
    <source>
        <dbReference type="Pfam" id="PF02683"/>
    </source>
</evidence>
<dbReference type="PANTHER" id="PTHR31272">
    <property type="entry name" value="CYTOCHROME C-TYPE BIOGENESIS PROTEIN HI_1454-RELATED"/>
    <property type="match status" value="1"/>
</dbReference>
<feature type="transmembrane region" description="Helical" evidence="6">
    <location>
        <begin position="44"/>
        <end position="66"/>
    </location>
</feature>
<feature type="transmembrane region" description="Helical" evidence="6">
    <location>
        <begin position="78"/>
        <end position="103"/>
    </location>
</feature>
<evidence type="ECO:0000313" key="9">
    <source>
        <dbReference type="Proteomes" id="UP000442535"/>
    </source>
</evidence>
<dbReference type="Pfam" id="PF02683">
    <property type="entry name" value="DsbD_TM"/>
    <property type="match status" value="1"/>
</dbReference>
<feature type="transmembrane region" description="Helical" evidence="6">
    <location>
        <begin position="6"/>
        <end position="32"/>
    </location>
</feature>
<dbReference type="RefSeq" id="WP_154546345.1">
    <property type="nucleotide sequence ID" value="NZ_VUMY01000022.1"/>
</dbReference>
<keyword evidence="4 6" id="KW-1133">Transmembrane helix</keyword>
<evidence type="ECO:0000256" key="2">
    <source>
        <dbReference type="ARBA" id="ARBA00006143"/>
    </source>
</evidence>
<gene>
    <name evidence="8" type="ORF">FYJ63_10065</name>
</gene>
<feature type="transmembrane region" description="Helical" evidence="6">
    <location>
        <begin position="167"/>
        <end position="191"/>
    </location>
</feature>
<keyword evidence="5 6" id="KW-0472">Membrane</keyword>
<evidence type="ECO:0000313" key="8">
    <source>
        <dbReference type="EMBL" id="MST50561.1"/>
    </source>
</evidence>
<organism evidence="8 9">
    <name type="scientific">Mobiluncus porci</name>
    <dbReference type="NCBI Taxonomy" id="2652278"/>
    <lineage>
        <taxon>Bacteria</taxon>
        <taxon>Bacillati</taxon>
        <taxon>Actinomycetota</taxon>
        <taxon>Actinomycetes</taxon>
        <taxon>Actinomycetales</taxon>
        <taxon>Actinomycetaceae</taxon>
        <taxon>Mobiluncus</taxon>
    </lineage>
</organism>
<dbReference type="InterPro" id="IPR051790">
    <property type="entry name" value="Cytochrome_c-biogenesis_DsbD"/>
</dbReference>
<dbReference type="EMBL" id="VUMY01000022">
    <property type="protein sequence ID" value="MST50561.1"/>
    <property type="molecule type" value="Genomic_DNA"/>
</dbReference>
<comment type="similarity">
    <text evidence="2">Belongs to the DsbD family.</text>
</comment>
<comment type="subcellular location">
    <subcellularLocation>
        <location evidence="1">Membrane</location>
        <topology evidence="1">Multi-pass membrane protein</topology>
    </subcellularLocation>
</comment>
<name>A0A7K0K509_9ACTO</name>
<feature type="domain" description="Cytochrome C biogenesis protein transmembrane" evidence="7">
    <location>
        <begin position="9"/>
        <end position="192"/>
    </location>
</feature>
<feature type="transmembrane region" description="Helical" evidence="6">
    <location>
        <begin position="132"/>
        <end position="161"/>
    </location>
</feature>
<sequence>MGSVSFAVAYVGGLLTLFSPCSALLIPSFFAYAFSSRARLASRIMVFFAGLLAGLLPLGVALGALGNTLSANRATITFWAGLAIIAFGLWQVLALPTPSLSGLKLRWKRWRNRGKTTLTLDSSRPKDHTSPVAVFLLGLTYGLAATGCSGPITGAISAFAISGGSPVTGFFIMLFFAAGMFTPVVILAFFWDKIPSRFVTPRAITVFGRPSTVGNLISGVVFVILGVVMAVFGGGGLSSSLLSVSQQLALENAAMQLLRGVPNWLFIVLAVLLGALVVVYLKGRRSR</sequence>
<dbReference type="PANTHER" id="PTHR31272:SF4">
    <property type="entry name" value="CYTOCHROME C-TYPE BIOGENESIS PROTEIN HI_1454-RELATED"/>
    <property type="match status" value="1"/>
</dbReference>
<keyword evidence="9" id="KW-1185">Reference proteome</keyword>
<accession>A0A7K0K509</accession>
<protein>
    <submittedName>
        <fullName evidence="8">Cytochrome c biogenesis protein CcdA</fullName>
    </submittedName>
</protein>
<dbReference type="InterPro" id="IPR003834">
    <property type="entry name" value="Cyt_c_assmbl_TM_dom"/>
</dbReference>
<feature type="transmembrane region" description="Helical" evidence="6">
    <location>
        <begin position="264"/>
        <end position="281"/>
    </location>
</feature>
<proteinExistence type="inferred from homology"/>
<evidence type="ECO:0000256" key="6">
    <source>
        <dbReference type="SAM" id="Phobius"/>
    </source>
</evidence>
<keyword evidence="3 6" id="KW-0812">Transmembrane</keyword>
<feature type="transmembrane region" description="Helical" evidence="6">
    <location>
        <begin position="212"/>
        <end position="232"/>
    </location>
</feature>
<dbReference type="GO" id="GO:0017004">
    <property type="term" value="P:cytochrome complex assembly"/>
    <property type="evidence" value="ECO:0007669"/>
    <property type="project" value="InterPro"/>
</dbReference>
<evidence type="ECO:0000256" key="5">
    <source>
        <dbReference type="ARBA" id="ARBA00023136"/>
    </source>
</evidence>
<evidence type="ECO:0000256" key="3">
    <source>
        <dbReference type="ARBA" id="ARBA00022692"/>
    </source>
</evidence>
<evidence type="ECO:0000256" key="1">
    <source>
        <dbReference type="ARBA" id="ARBA00004141"/>
    </source>
</evidence>
<dbReference type="Proteomes" id="UP000442535">
    <property type="component" value="Unassembled WGS sequence"/>
</dbReference>
<comment type="caution">
    <text evidence="8">The sequence shown here is derived from an EMBL/GenBank/DDBJ whole genome shotgun (WGS) entry which is preliminary data.</text>
</comment>
<dbReference type="GO" id="GO:0016020">
    <property type="term" value="C:membrane"/>
    <property type="evidence" value="ECO:0007669"/>
    <property type="project" value="UniProtKB-SubCell"/>
</dbReference>
<evidence type="ECO:0000256" key="4">
    <source>
        <dbReference type="ARBA" id="ARBA00022989"/>
    </source>
</evidence>
<reference evidence="8 9" key="1">
    <citation type="submission" date="2019-08" db="EMBL/GenBank/DDBJ databases">
        <title>In-depth cultivation of the pig gut microbiome towards novel bacterial diversity and tailored functional studies.</title>
        <authorList>
            <person name="Wylensek D."/>
            <person name="Hitch T.C.A."/>
            <person name="Clavel T."/>
        </authorList>
    </citation>
    <scope>NUCLEOTIDE SEQUENCE [LARGE SCALE GENOMIC DNA]</scope>
    <source>
        <strain evidence="8 9">RF-GAM-744-WT-7</strain>
    </source>
</reference>